<proteinExistence type="predicted"/>
<dbReference type="AlphaFoldDB" id="A0A9J5YIP0"/>
<sequence>MEGDPLGWPSGLGLGLPCWRSQVRNPLSAKAKGLPSESSSPHQACLVWVTSPMWFVSYCIGAEVLPCAHPKGSGCRFESQTWDFNLVWAWDFHVGGLKFKTPATKQGFVLQVELRRRLA</sequence>
<keyword evidence="2" id="KW-1185">Reference proteome</keyword>
<evidence type="ECO:0000313" key="1">
    <source>
        <dbReference type="EMBL" id="KAG5599068.1"/>
    </source>
</evidence>
<dbReference type="EMBL" id="JACXVP010000006">
    <property type="protein sequence ID" value="KAG5599068.1"/>
    <property type="molecule type" value="Genomic_DNA"/>
</dbReference>
<evidence type="ECO:0000313" key="2">
    <source>
        <dbReference type="Proteomes" id="UP000824120"/>
    </source>
</evidence>
<dbReference type="Proteomes" id="UP000824120">
    <property type="component" value="Chromosome 6"/>
</dbReference>
<comment type="caution">
    <text evidence="1">The sequence shown here is derived from an EMBL/GenBank/DDBJ whole genome shotgun (WGS) entry which is preliminary data.</text>
</comment>
<organism evidence="1 2">
    <name type="scientific">Solanum commersonii</name>
    <name type="common">Commerson's wild potato</name>
    <name type="synonym">Commerson's nightshade</name>
    <dbReference type="NCBI Taxonomy" id="4109"/>
    <lineage>
        <taxon>Eukaryota</taxon>
        <taxon>Viridiplantae</taxon>
        <taxon>Streptophyta</taxon>
        <taxon>Embryophyta</taxon>
        <taxon>Tracheophyta</taxon>
        <taxon>Spermatophyta</taxon>
        <taxon>Magnoliopsida</taxon>
        <taxon>eudicotyledons</taxon>
        <taxon>Gunneridae</taxon>
        <taxon>Pentapetalae</taxon>
        <taxon>asterids</taxon>
        <taxon>lamiids</taxon>
        <taxon>Solanales</taxon>
        <taxon>Solanaceae</taxon>
        <taxon>Solanoideae</taxon>
        <taxon>Solaneae</taxon>
        <taxon>Solanum</taxon>
    </lineage>
</organism>
<gene>
    <name evidence="1" type="ORF">H5410_030438</name>
</gene>
<accession>A0A9J5YIP0</accession>
<name>A0A9J5YIP0_SOLCO</name>
<reference evidence="1 2" key="1">
    <citation type="submission" date="2020-09" db="EMBL/GenBank/DDBJ databases">
        <title>De no assembly of potato wild relative species, Solanum commersonii.</title>
        <authorList>
            <person name="Cho K."/>
        </authorList>
    </citation>
    <scope>NUCLEOTIDE SEQUENCE [LARGE SCALE GENOMIC DNA]</scope>
    <source>
        <strain evidence="1">LZ3.2</strain>
        <tissue evidence="1">Leaf</tissue>
    </source>
</reference>
<protein>
    <submittedName>
        <fullName evidence="1">Uncharacterized protein</fullName>
    </submittedName>
</protein>